<reference evidence="2 3" key="1">
    <citation type="submission" date="2020-07" db="EMBL/GenBank/DDBJ databases">
        <title>A new beta-1,3-glucan-decomposing anaerobic bacterium isolated from anoxic soil subjected to biological soil disinfestation.</title>
        <authorList>
            <person name="Ueki A."/>
            <person name="Tonouchi A."/>
        </authorList>
    </citation>
    <scope>NUCLEOTIDE SEQUENCE [LARGE SCALE GENOMIC DNA]</scope>
    <source>
        <strain evidence="2 3">TW1</strain>
    </source>
</reference>
<feature type="transmembrane region" description="Helical" evidence="1">
    <location>
        <begin position="48"/>
        <end position="67"/>
    </location>
</feature>
<gene>
    <name evidence="2" type="ORF">bsdtw1_02360</name>
</gene>
<evidence type="ECO:0000256" key="1">
    <source>
        <dbReference type="SAM" id="Phobius"/>
    </source>
</evidence>
<dbReference type="AlphaFoldDB" id="A0A6V8SGB8"/>
<dbReference type="Proteomes" id="UP000580568">
    <property type="component" value="Unassembled WGS sequence"/>
</dbReference>
<protein>
    <recommendedName>
        <fullName evidence="4">SdpI family protein</fullName>
    </recommendedName>
</protein>
<keyword evidence="1" id="KW-0812">Transmembrane</keyword>
<dbReference type="EMBL" id="BLZR01000001">
    <property type="protein sequence ID" value="GFP76259.1"/>
    <property type="molecule type" value="Genomic_DNA"/>
</dbReference>
<name>A0A6V8SGB8_9CLOT</name>
<dbReference type="Pfam" id="PF13630">
    <property type="entry name" value="SdpI"/>
    <property type="match status" value="1"/>
</dbReference>
<keyword evidence="1" id="KW-0472">Membrane</keyword>
<dbReference type="RefSeq" id="WP_183277701.1">
    <property type="nucleotide sequence ID" value="NZ_BLZR01000001.1"/>
</dbReference>
<feature type="transmembrane region" description="Helical" evidence="1">
    <location>
        <begin position="79"/>
        <end position="97"/>
    </location>
</feature>
<organism evidence="2 3">
    <name type="scientific">Clostridium fungisolvens</name>
    <dbReference type="NCBI Taxonomy" id="1604897"/>
    <lineage>
        <taxon>Bacteria</taxon>
        <taxon>Bacillati</taxon>
        <taxon>Bacillota</taxon>
        <taxon>Clostridia</taxon>
        <taxon>Eubacteriales</taxon>
        <taxon>Clostridiaceae</taxon>
        <taxon>Clostridium</taxon>
    </lineage>
</organism>
<dbReference type="InterPro" id="IPR025962">
    <property type="entry name" value="SdpI/YhfL"/>
</dbReference>
<proteinExistence type="predicted"/>
<accession>A0A6V8SGB8</accession>
<sequence length="108" mass="12288">MNYILMCGVILIFFLILRFVKQKQITGFGYKSKLSMQNLTTWNEGNRYVSNFIIVGSLLSILLGFIINYSNASNVSIAFYINIAVLLIASLFTELHLRKLFNKNGSPK</sequence>
<evidence type="ECO:0000313" key="3">
    <source>
        <dbReference type="Proteomes" id="UP000580568"/>
    </source>
</evidence>
<evidence type="ECO:0000313" key="2">
    <source>
        <dbReference type="EMBL" id="GFP76259.1"/>
    </source>
</evidence>
<evidence type="ECO:0008006" key="4">
    <source>
        <dbReference type="Google" id="ProtNLM"/>
    </source>
</evidence>
<keyword evidence="3" id="KW-1185">Reference proteome</keyword>
<keyword evidence="1" id="KW-1133">Transmembrane helix</keyword>
<comment type="caution">
    <text evidence="2">The sequence shown here is derived from an EMBL/GenBank/DDBJ whole genome shotgun (WGS) entry which is preliminary data.</text>
</comment>